<organism evidence="1 2">
    <name type="scientific">Malus domestica</name>
    <name type="common">Apple</name>
    <name type="synonym">Pyrus malus</name>
    <dbReference type="NCBI Taxonomy" id="3750"/>
    <lineage>
        <taxon>Eukaryota</taxon>
        <taxon>Viridiplantae</taxon>
        <taxon>Streptophyta</taxon>
        <taxon>Embryophyta</taxon>
        <taxon>Tracheophyta</taxon>
        <taxon>Spermatophyta</taxon>
        <taxon>Magnoliopsida</taxon>
        <taxon>eudicotyledons</taxon>
        <taxon>Gunneridae</taxon>
        <taxon>Pentapetalae</taxon>
        <taxon>rosids</taxon>
        <taxon>fabids</taxon>
        <taxon>Rosales</taxon>
        <taxon>Rosaceae</taxon>
        <taxon>Amygdaloideae</taxon>
        <taxon>Maleae</taxon>
        <taxon>Malus</taxon>
    </lineage>
</organism>
<dbReference type="EMBL" id="RDQH01000339">
    <property type="protein sequence ID" value="RXH78505.1"/>
    <property type="molecule type" value="Genomic_DNA"/>
</dbReference>
<reference evidence="1 2" key="1">
    <citation type="submission" date="2018-10" db="EMBL/GenBank/DDBJ databases">
        <title>A high-quality apple genome assembly.</title>
        <authorList>
            <person name="Hu J."/>
        </authorList>
    </citation>
    <scope>NUCLEOTIDE SEQUENCE [LARGE SCALE GENOMIC DNA]</scope>
    <source>
        <strain evidence="2">cv. HFTH1</strain>
        <tissue evidence="1">Young leaf</tissue>
    </source>
</reference>
<accession>A0A498I8X5</accession>
<proteinExistence type="predicted"/>
<dbReference type="AlphaFoldDB" id="A0A498I8X5"/>
<name>A0A498I8X5_MALDO</name>
<keyword evidence="2" id="KW-1185">Reference proteome</keyword>
<evidence type="ECO:0000313" key="2">
    <source>
        <dbReference type="Proteomes" id="UP000290289"/>
    </source>
</evidence>
<dbReference type="Proteomes" id="UP000290289">
    <property type="component" value="Chromosome 13"/>
</dbReference>
<protein>
    <submittedName>
        <fullName evidence="1">Uncharacterized protein</fullName>
    </submittedName>
</protein>
<evidence type="ECO:0000313" key="1">
    <source>
        <dbReference type="EMBL" id="RXH78505.1"/>
    </source>
</evidence>
<gene>
    <name evidence="1" type="ORF">DVH24_002023</name>
</gene>
<sequence>MQYQQTTQLLQILTQGHQILQQREQVNAQAIANLEKQVDQIAAILGERDQEICPSEPQANPSEQSVQHEEVNATIIVKRNVEIDNQLNEEKKENSMLEDPLHDPSQITTNEKSLSEEIQIVDRVLNFKAFEENPCQPKIFDCCIFESIDSTILDSLILHEFKYHFEVHCSKYGREFGIEAKIEVVHAQRTSLPMAKIWWKRQRKNMKKRKKCQALKLKKKQKYVVPHCLVSTPNFKATRWKKWTKKKTHGVFPHFNDPPSST</sequence>
<comment type="caution">
    <text evidence="1">The sequence shown here is derived from an EMBL/GenBank/DDBJ whole genome shotgun (WGS) entry which is preliminary data.</text>
</comment>